<reference evidence="3" key="1">
    <citation type="journal article" date="2019" name="Int. J. Syst. Evol. Microbiol.">
        <title>The Global Catalogue of Microorganisms (GCM) 10K type strain sequencing project: providing services to taxonomists for standard genome sequencing and annotation.</title>
        <authorList>
            <consortium name="The Broad Institute Genomics Platform"/>
            <consortium name="The Broad Institute Genome Sequencing Center for Infectious Disease"/>
            <person name="Wu L."/>
            <person name="Ma J."/>
        </authorList>
    </citation>
    <scope>NUCLEOTIDE SEQUENCE [LARGE SCALE GENOMIC DNA]</scope>
    <source>
        <strain evidence="3">JCM 17938</strain>
    </source>
</reference>
<evidence type="ECO:0008006" key="4">
    <source>
        <dbReference type="Google" id="ProtNLM"/>
    </source>
</evidence>
<feature type="region of interest" description="Disordered" evidence="1">
    <location>
        <begin position="52"/>
        <end position="81"/>
    </location>
</feature>
<evidence type="ECO:0000256" key="1">
    <source>
        <dbReference type="SAM" id="MobiDB-lite"/>
    </source>
</evidence>
<sequence>MAFEIRENRGRAQGRKKLVREREEYLRLMGEGLSNRQACQIVGINRRTGMRWRNGRAPSARQAGASPITVVAPPSGPSRYLREDDRVHIADRLENMVAKHSRGARAAGAGAAIGGAGAESGAR</sequence>
<organism evidence="2 3">
    <name type="scientific">Actinoallomurus liliacearum</name>
    <dbReference type="NCBI Taxonomy" id="1080073"/>
    <lineage>
        <taxon>Bacteria</taxon>
        <taxon>Bacillati</taxon>
        <taxon>Actinomycetota</taxon>
        <taxon>Actinomycetes</taxon>
        <taxon>Streptosporangiales</taxon>
        <taxon>Thermomonosporaceae</taxon>
        <taxon>Actinoallomurus</taxon>
    </lineage>
</organism>
<name>A0ABP8TF78_9ACTN</name>
<accession>A0ABP8TF78</accession>
<evidence type="ECO:0000313" key="2">
    <source>
        <dbReference type="EMBL" id="GAA4606764.1"/>
    </source>
</evidence>
<keyword evidence="3" id="KW-1185">Reference proteome</keyword>
<protein>
    <recommendedName>
        <fullName evidence="4">Homeodomain-like domain-containing protein</fullName>
    </recommendedName>
</protein>
<comment type="caution">
    <text evidence="2">The sequence shown here is derived from an EMBL/GenBank/DDBJ whole genome shotgun (WGS) entry which is preliminary data.</text>
</comment>
<feature type="compositionally biased region" description="Gly residues" evidence="1">
    <location>
        <begin position="111"/>
        <end position="123"/>
    </location>
</feature>
<feature type="region of interest" description="Disordered" evidence="1">
    <location>
        <begin position="101"/>
        <end position="123"/>
    </location>
</feature>
<gene>
    <name evidence="2" type="ORF">GCM10023195_24840</name>
</gene>
<evidence type="ECO:0000313" key="3">
    <source>
        <dbReference type="Proteomes" id="UP001500212"/>
    </source>
</evidence>
<dbReference type="EMBL" id="BAABHJ010000005">
    <property type="protein sequence ID" value="GAA4606764.1"/>
    <property type="molecule type" value="Genomic_DNA"/>
</dbReference>
<proteinExistence type="predicted"/>
<dbReference type="Proteomes" id="UP001500212">
    <property type="component" value="Unassembled WGS sequence"/>
</dbReference>